<dbReference type="Pfam" id="PF07949">
    <property type="entry name" value="YbbR"/>
    <property type="match status" value="2"/>
</dbReference>
<gene>
    <name evidence="3" type="ORF">BSOLF_2075</name>
</gene>
<name>A0A2R6Y3K1_9BACL</name>
<dbReference type="PANTHER" id="PTHR37804:SF1">
    <property type="entry name" value="CDAA REGULATORY PROTEIN CDAR"/>
    <property type="match status" value="1"/>
</dbReference>
<dbReference type="InterPro" id="IPR053154">
    <property type="entry name" value="c-di-AMP_regulator"/>
</dbReference>
<accession>A0A2R6Y3K1</accession>
<keyword evidence="2" id="KW-0472">Membrane</keyword>
<organism evidence="3 4">
    <name type="scientific">Candidatus Carbonibacillus altaicus</name>
    <dbReference type="NCBI Taxonomy" id="2163959"/>
    <lineage>
        <taxon>Bacteria</taxon>
        <taxon>Bacillati</taxon>
        <taxon>Bacillota</taxon>
        <taxon>Bacilli</taxon>
        <taxon>Bacillales</taxon>
        <taxon>Candidatus Carbonibacillus</taxon>
    </lineage>
</organism>
<evidence type="ECO:0000256" key="2">
    <source>
        <dbReference type="SAM" id="Phobius"/>
    </source>
</evidence>
<dbReference type="Gene3D" id="2.170.120.40">
    <property type="entry name" value="YbbR-like domain"/>
    <property type="match status" value="1"/>
</dbReference>
<evidence type="ECO:0000256" key="1">
    <source>
        <dbReference type="SAM" id="MobiDB-lite"/>
    </source>
</evidence>
<feature type="region of interest" description="Disordered" evidence="1">
    <location>
        <begin position="433"/>
        <end position="469"/>
    </location>
</feature>
<keyword evidence="2" id="KW-1133">Transmembrane helix</keyword>
<proteinExistence type="predicted"/>
<keyword evidence="2" id="KW-0812">Transmembrane</keyword>
<dbReference type="EMBL" id="PEBX01000011">
    <property type="protein sequence ID" value="PTQ57205.1"/>
    <property type="molecule type" value="Genomic_DNA"/>
</dbReference>
<comment type="caution">
    <text evidence="3">The sequence shown here is derived from an EMBL/GenBank/DDBJ whole genome shotgun (WGS) entry which is preliminary data.</text>
</comment>
<dbReference type="Gene3D" id="2.170.120.30">
    <property type="match status" value="2"/>
</dbReference>
<dbReference type="InterPro" id="IPR012505">
    <property type="entry name" value="YbbR"/>
</dbReference>
<dbReference type="AlphaFoldDB" id="A0A2R6Y3K1"/>
<dbReference type="Proteomes" id="UP000244338">
    <property type="component" value="Unassembled WGS sequence"/>
</dbReference>
<evidence type="ECO:0000313" key="4">
    <source>
        <dbReference type="Proteomes" id="UP000244338"/>
    </source>
</evidence>
<protein>
    <submittedName>
        <fullName evidence="3">Putative secreted protein associated with spyDAC</fullName>
    </submittedName>
</protein>
<feature type="transmembrane region" description="Helical" evidence="2">
    <location>
        <begin position="12"/>
        <end position="34"/>
    </location>
</feature>
<feature type="compositionally biased region" description="Polar residues" evidence="1">
    <location>
        <begin position="447"/>
        <end position="463"/>
    </location>
</feature>
<reference evidence="4" key="1">
    <citation type="journal article" date="2018" name="Sci. Rep.">
        <title>Lignite coal burning seam in the remote Altai Mountains harbors a hydrogen-driven thermophilic microbial community.</title>
        <authorList>
            <person name="Kadnikov V.V."/>
            <person name="Mardanov A.V."/>
            <person name="Ivasenko D.A."/>
            <person name="Antsiferov D.V."/>
            <person name="Beletsky A.V."/>
            <person name="Karnachuk O.V."/>
            <person name="Ravin N.V."/>
        </authorList>
    </citation>
    <scope>NUCLEOTIDE SEQUENCE [LARGE SCALE GENOMIC DNA]</scope>
</reference>
<evidence type="ECO:0000313" key="3">
    <source>
        <dbReference type="EMBL" id="PTQ57205.1"/>
    </source>
</evidence>
<sequence length="469" mass="50486">MSEKGGGALDKWLMNNTVARTFAFFLALMLWLVLKMEPVTSSRTGAPPPPPPQSEKTFVGLPLHVLHDEAYEIEANPQTVQLTLKGDAARIRLLTPAQLKVTVDARGLSPGTYTLSPRLTEGGTGLNWSVEPGTAQVRVLNKKQSEQNFPVEVKFLSSADKGVDQTAWLTNVQPSTVQVSGAPELVQSVESVRVEVDPLTLPKSGLLTWSDRLVPVAYDHQGKVVPVQIQPGQVTVTLIAKPSSSDTLRRDLPFSFNLLGAPRAGYTVTSWEITPNLAIVEGKKDVLEKMKSLHLGDLSVQDETQDVTRSISLAPLIPQGVTLLDPQTVTVTIHIDPLDVRAVRLPIKIVGVPPGLDSVLLNPKDATVQVELSGNRDALQSIDQLIRDGTFTATIDGRDQQEGEYTLPIKVQPPPGLLLKSVQPEQATVLFKPKDKAVIAPGDDQDGSSTGAPVDPGSSTNNDNGKKNP</sequence>
<dbReference type="PANTHER" id="PTHR37804">
    <property type="entry name" value="CDAA REGULATORY PROTEIN CDAR"/>
    <property type="match status" value="1"/>
</dbReference>